<dbReference type="PANTHER" id="PTHR43422">
    <property type="entry name" value="THIAMINE THIAZOLE SYNTHASE"/>
    <property type="match status" value="1"/>
</dbReference>
<dbReference type="EMBL" id="CP003642">
    <property type="protein sequence ID" value="AFZ27787.1"/>
    <property type="molecule type" value="Genomic_DNA"/>
</dbReference>
<sequence>MLNFNQGIYTEKKALVIGGSIAGLLAAQVLTKHFDHVTIVERDRLFQEPEQRQGLPQAHHLHVLLLRGKQILEQLFPGIEAELAESGAPAMDWTADGAWLGLSGWAPRFRSDLITHTCSRNLLERTIRRRLAANKRVAFVEGGQVTSLLSNEDKTKMTGVCVRVDKEVVTEIFADLVVDASGRNSRSPQWLQAMGYEPPQETIINSFLGYASRCYELAAEKQVDWNSVYVTVQAPGTRGSAMSKIEGNRWMVILMGVARDYPPTNEAEFLNFARSLRSPIIYETIKDAKPLSPVYAYKRTENCLRHYEKLSRLPEGLAVLGDAVCAFNPVYGQGMTTAALGALTLDECLSKQRFQHPDGNLIGLSRHFQKQLHKVITVPWLITTCEDFRWSTTEGGKPSLMTKIMQRYLKQVLVLQATSPQIHQVFLEVMHMIKPPSALFHPSILMQVVKQVFKFQRPERDFSNRQGFPNPLSVAE</sequence>
<dbReference type="HOGENOM" id="CLU_028028_2_0_3"/>
<dbReference type="KEGG" id="csg:Cylst_5795"/>
<dbReference type="Gene3D" id="3.50.50.60">
    <property type="entry name" value="FAD/NAD(P)-binding domain"/>
    <property type="match status" value="1"/>
</dbReference>
<dbReference type="PATRIC" id="fig|56107.3.peg.6370"/>
<evidence type="ECO:0000313" key="2">
    <source>
        <dbReference type="EMBL" id="AFZ27787.1"/>
    </source>
</evidence>
<evidence type="ECO:0000259" key="1">
    <source>
        <dbReference type="Pfam" id="PF01494"/>
    </source>
</evidence>
<dbReference type="InterPro" id="IPR036188">
    <property type="entry name" value="FAD/NAD-bd_sf"/>
</dbReference>
<gene>
    <name evidence="2" type="ORF">Cylst_5795</name>
</gene>
<feature type="domain" description="FAD-binding" evidence="1">
    <location>
        <begin position="13"/>
        <end position="345"/>
    </location>
</feature>
<protein>
    <submittedName>
        <fullName evidence="2">2-polyprenyl-6-methoxyphenol hydroxylase-like oxidoreductase</fullName>
    </submittedName>
</protein>
<dbReference type="GO" id="GO:0071949">
    <property type="term" value="F:FAD binding"/>
    <property type="evidence" value="ECO:0007669"/>
    <property type="project" value="InterPro"/>
</dbReference>
<keyword evidence="3" id="KW-1185">Reference proteome</keyword>
<dbReference type="SUPFAM" id="SSF51905">
    <property type="entry name" value="FAD/NAD(P)-binding domain"/>
    <property type="match status" value="1"/>
</dbReference>
<reference evidence="2 3" key="1">
    <citation type="submission" date="2012-06" db="EMBL/GenBank/DDBJ databases">
        <title>Finished chromosome of genome of Cylindrospermum stagnale PCC 7417.</title>
        <authorList>
            <consortium name="US DOE Joint Genome Institute"/>
            <person name="Gugger M."/>
            <person name="Coursin T."/>
            <person name="Rippka R."/>
            <person name="Tandeau De Marsac N."/>
            <person name="Huntemann M."/>
            <person name="Wei C.-L."/>
            <person name="Han J."/>
            <person name="Detter J.C."/>
            <person name="Han C."/>
            <person name="Tapia R."/>
            <person name="Chen A."/>
            <person name="Kyrpides N."/>
            <person name="Mavromatis K."/>
            <person name="Markowitz V."/>
            <person name="Szeto E."/>
            <person name="Ivanova N."/>
            <person name="Pagani I."/>
            <person name="Pati A."/>
            <person name="Goodwin L."/>
            <person name="Nordberg H.P."/>
            <person name="Cantor M.N."/>
            <person name="Hua S.X."/>
            <person name="Woyke T."/>
            <person name="Kerfeld C.A."/>
        </authorList>
    </citation>
    <scope>NUCLEOTIDE SEQUENCE [LARGE SCALE GENOMIC DNA]</scope>
    <source>
        <strain evidence="2 3">PCC 7417</strain>
    </source>
</reference>
<dbReference type="RefSeq" id="WP_015211021.1">
    <property type="nucleotide sequence ID" value="NC_019757.1"/>
</dbReference>
<dbReference type="InterPro" id="IPR002938">
    <property type="entry name" value="FAD-bd"/>
</dbReference>
<name>K9X7Z5_9NOST</name>
<dbReference type="OrthoDB" id="9790035at2"/>
<dbReference type="eggNOG" id="COG0654">
    <property type="taxonomic scope" value="Bacteria"/>
</dbReference>
<dbReference type="Proteomes" id="UP000010475">
    <property type="component" value="Chromosome"/>
</dbReference>
<evidence type="ECO:0000313" key="3">
    <source>
        <dbReference type="Proteomes" id="UP000010475"/>
    </source>
</evidence>
<accession>K9X7Z5</accession>
<proteinExistence type="predicted"/>
<dbReference type="PANTHER" id="PTHR43422:SF3">
    <property type="entry name" value="THIAMINE THIAZOLE SYNTHASE"/>
    <property type="match status" value="1"/>
</dbReference>
<dbReference type="AlphaFoldDB" id="K9X7Z5"/>
<dbReference type="Pfam" id="PF01494">
    <property type="entry name" value="FAD_binding_3"/>
    <property type="match status" value="1"/>
</dbReference>
<dbReference type="STRING" id="56107.Cylst_5795"/>
<organism evidence="2 3">
    <name type="scientific">Cylindrospermum stagnale PCC 7417</name>
    <dbReference type="NCBI Taxonomy" id="56107"/>
    <lineage>
        <taxon>Bacteria</taxon>
        <taxon>Bacillati</taxon>
        <taxon>Cyanobacteriota</taxon>
        <taxon>Cyanophyceae</taxon>
        <taxon>Nostocales</taxon>
        <taxon>Nostocaceae</taxon>
        <taxon>Cylindrospermum</taxon>
    </lineage>
</organism>